<reference evidence="2" key="3">
    <citation type="submission" date="2018-07" db="EMBL/GenBank/DDBJ databases">
        <title>WGS assembly of Glycine max.</title>
        <authorList>
            <person name="Schmutz J."/>
            <person name="Cannon S."/>
            <person name="Schlueter J."/>
            <person name="Ma J."/>
            <person name="Mitros T."/>
            <person name="Nelson W."/>
            <person name="Hyten D."/>
            <person name="Song Q."/>
            <person name="Thelen J."/>
            <person name="Cheng J."/>
            <person name="Xu D."/>
            <person name="Hellsten U."/>
            <person name="May G."/>
            <person name="Yu Y."/>
            <person name="Sakurai T."/>
            <person name="Umezawa T."/>
            <person name="Bhattacharyya M."/>
            <person name="Sandhu D."/>
            <person name="Valliyodan B."/>
            <person name="Lindquist E."/>
            <person name="Peto M."/>
            <person name="Grant D."/>
            <person name="Shu S."/>
            <person name="Goodstein D."/>
            <person name="Barry K."/>
            <person name="Futrell-Griggs M."/>
            <person name="Abernathy B."/>
            <person name="Du J."/>
            <person name="Tian Z."/>
            <person name="Zhu L."/>
            <person name="Gill N."/>
            <person name="Joshi T."/>
            <person name="Libault M."/>
            <person name="Sethuraman A."/>
            <person name="Zhang X."/>
            <person name="Shinozaki K."/>
            <person name="Nguyen H."/>
            <person name="Wing R."/>
            <person name="Cregan P."/>
            <person name="Specht J."/>
            <person name="Grimwood J."/>
            <person name="Rokhsar D."/>
            <person name="Stacey G."/>
            <person name="Shoemaker R."/>
            <person name="Jackson S."/>
        </authorList>
    </citation>
    <scope>NUCLEOTIDE SEQUENCE</scope>
    <source>
        <tissue evidence="2">Callus</tissue>
    </source>
</reference>
<dbReference type="EMBL" id="CM000837">
    <property type="protein sequence ID" value="KRH60997.1"/>
    <property type="molecule type" value="Genomic_DNA"/>
</dbReference>
<protein>
    <submittedName>
        <fullName evidence="2 3">Uncharacterized protein</fullName>
    </submittedName>
</protein>
<evidence type="ECO:0000313" key="3">
    <source>
        <dbReference type="EnsemblPlants" id="KRH60997"/>
    </source>
</evidence>
<evidence type="ECO:0000313" key="2">
    <source>
        <dbReference type="EMBL" id="KRH60997.1"/>
    </source>
</evidence>
<dbReference type="EnsemblPlants" id="KRH60997">
    <property type="protein sequence ID" value="KRH60997"/>
    <property type="gene ID" value="GLYMA_04G021100"/>
</dbReference>
<reference evidence="2 3" key="1">
    <citation type="journal article" date="2010" name="Nature">
        <title>Genome sequence of the palaeopolyploid soybean.</title>
        <authorList>
            <person name="Schmutz J."/>
            <person name="Cannon S.B."/>
            <person name="Schlueter J."/>
            <person name="Ma J."/>
            <person name="Mitros T."/>
            <person name="Nelson W."/>
            <person name="Hyten D.L."/>
            <person name="Song Q."/>
            <person name="Thelen J.J."/>
            <person name="Cheng J."/>
            <person name="Xu D."/>
            <person name="Hellsten U."/>
            <person name="May G.D."/>
            <person name="Yu Y."/>
            <person name="Sakurai T."/>
            <person name="Umezawa T."/>
            <person name="Bhattacharyya M.K."/>
            <person name="Sandhu D."/>
            <person name="Valliyodan B."/>
            <person name="Lindquist E."/>
            <person name="Peto M."/>
            <person name="Grant D."/>
            <person name="Shu S."/>
            <person name="Goodstein D."/>
            <person name="Barry K."/>
            <person name="Futrell-Griggs M."/>
            <person name="Abernathy B."/>
            <person name="Du J."/>
            <person name="Tian Z."/>
            <person name="Zhu L."/>
            <person name="Gill N."/>
            <person name="Joshi T."/>
            <person name="Libault M."/>
            <person name="Sethuraman A."/>
            <person name="Zhang X.-C."/>
            <person name="Shinozaki K."/>
            <person name="Nguyen H.T."/>
            <person name="Wing R.A."/>
            <person name="Cregan P."/>
            <person name="Specht J."/>
            <person name="Grimwood J."/>
            <person name="Rokhsar D."/>
            <person name="Stacey G."/>
            <person name="Shoemaker R.C."/>
            <person name="Jackson S.A."/>
        </authorList>
    </citation>
    <scope>NUCLEOTIDE SEQUENCE</scope>
    <source>
        <strain evidence="3">cv. Williams 82</strain>
        <tissue evidence="2">Callus</tissue>
    </source>
</reference>
<accession>A0A0R0K8N6</accession>
<proteinExistence type="predicted"/>
<name>A0A0R0K8N6_SOYBN</name>
<dbReference type="Proteomes" id="UP000008827">
    <property type="component" value="Chromosome 4"/>
</dbReference>
<reference evidence="3" key="2">
    <citation type="submission" date="2018-02" db="UniProtKB">
        <authorList>
            <consortium name="EnsemblPlants"/>
        </authorList>
    </citation>
    <scope>IDENTIFICATION</scope>
    <source>
        <strain evidence="3">Williams 82</strain>
    </source>
</reference>
<feature type="region of interest" description="Disordered" evidence="1">
    <location>
        <begin position="1"/>
        <end position="23"/>
    </location>
</feature>
<organism evidence="2">
    <name type="scientific">Glycine max</name>
    <name type="common">Soybean</name>
    <name type="synonym">Glycine hispida</name>
    <dbReference type="NCBI Taxonomy" id="3847"/>
    <lineage>
        <taxon>Eukaryota</taxon>
        <taxon>Viridiplantae</taxon>
        <taxon>Streptophyta</taxon>
        <taxon>Embryophyta</taxon>
        <taxon>Tracheophyta</taxon>
        <taxon>Spermatophyta</taxon>
        <taxon>Magnoliopsida</taxon>
        <taxon>eudicotyledons</taxon>
        <taxon>Gunneridae</taxon>
        <taxon>Pentapetalae</taxon>
        <taxon>rosids</taxon>
        <taxon>fabids</taxon>
        <taxon>Fabales</taxon>
        <taxon>Fabaceae</taxon>
        <taxon>Papilionoideae</taxon>
        <taxon>50 kb inversion clade</taxon>
        <taxon>NPAAA clade</taxon>
        <taxon>indigoferoid/millettioid clade</taxon>
        <taxon>Phaseoleae</taxon>
        <taxon>Glycine</taxon>
        <taxon>Glycine subgen. Soja</taxon>
    </lineage>
</organism>
<gene>
    <name evidence="2" type="ORF">GLYMA_04G021100</name>
</gene>
<evidence type="ECO:0000256" key="1">
    <source>
        <dbReference type="SAM" id="MobiDB-lite"/>
    </source>
</evidence>
<keyword evidence="4" id="KW-1185">Reference proteome</keyword>
<sequence length="77" mass="8820">MCLTPAPGHIHNKSSTKTLKKEEKKNIYIKKKGHHVDRCSYVSLADQSPRPCPTPYGCLPAMTMCLRCQLTRRYMNI</sequence>
<dbReference type="Gramene" id="KRH60997">
    <property type="protein sequence ID" value="KRH60997"/>
    <property type="gene ID" value="GLYMA_04G021100"/>
</dbReference>
<evidence type="ECO:0000313" key="4">
    <source>
        <dbReference type="Proteomes" id="UP000008827"/>
    </source>
</evidence>
<dbReference type="AlphaFoldDB" id="A0A0R0K8N6"/>
<dbReference type="InParanoid" id="A0A0R0K8N6"/>